<accession>A0ABD1NGR6</accession>
<evidence type="ECO:0000256" key="4">
    <source>
        <dbReference type="ARBA" id="ARBA00023136"/>
    </source>
</evidence>
<keyword evidence="3" id="KW-1133">Transmembrane helix</keyword>
<evidence type="ECO:0000256" key="1">
    <source>
        <dbReference type="ARBA" id="ARBA00004370"/>
    </source>
</evidence>
<dbReference type="GO" id="GO:0016020">
    <property type="term" value="C:membrane"/>
    <property type="evidence" value="ECO:0007669"/>
    <property type="project" value="UniProtKB-SubCell"/>
</dbReference>
<feature type="domain" description="Photosystem II cytochrome b559 N-terminal" evidence="5">
    <location>
        <begin position="26"/>
        <end position="50"/>
    </location>
</feature>
<dbReference type="PANTHER" id="PTHR33391:SF9">
    <property type="entry name" value="CYTOCHROME B559 SUBUNIT BETA-RELATED"/>
    <property type="match status" value="1"/>
</dbReference>
<organism evidence="6 7">
    <name type="scientific">Flemingia macrophylla</name>
    <dbReference type="NCBI Taxonomy" id="520843"/>
    <lineage>
        <taxon>Eukaryota</taxon>
        <taxon>Viridiplantae</taxon>
        <taxon>Streptophyta</taxon>
        <taxon>Embryophyta</taxon>
        <taxon>Tracheophyta</taxon>
        <taxon>Spermatophyta</taxon>
        <taxon>Magnoliopsida</taxon>
        <taxon>eudicotyledons</taxon>
        <taxon>Gunneridae</taxon>
        <taxon>Pentapetalae</taxon>
        <taxon>rosids</taxon>
        <taxon>fabids</taxon>
        <taxon>Fabales</taxon>
        <taxon>Fabaceae</taxon>
        <taxon>Papilionoideae</taxon>
        <taxon>50 kb inversion clade</taxon>
        <taxon>NPAAA clade</taxon>
        <taxon>indigoferoid/millettioid clade</taxon>
        <taxon>Phaseoleae</taxon>
        <taxon>Flemingia</taxon>
    </lineage>
</organism>
<gene>
    <name evidence="6" type="ORF">Fmac_001309</name>
</gene>
<comment type="subcellular location">
    <subcellularLocation>
        <location evidence="1">Membrane</location>
    </subcellularLocation>
</comment>
<dbReference type="InterPro" id="IPR037025">
    <property type="entry name" value="PSII_cyt_b559_asu_sf"/>
</dbReference>
<proteinExistence type="predicted"/>
<reference evidence="6 7" key="1">
    <citation type="submission" date="2024-08" db="EMBL/GenBank/DDBJ databases">
        <title>Insights into the chromosomal genome structure of Flemingia macrophylla.</title>
        <authorList>
            <person name="Ding Y."/>
            <person name="Zhao Y."/>
            <person name="Bi W."/>
            <person name="Wu M."/>
            <person name="Zhao G."/>
            <person name="Gong Y."/>
            <person name="Li W."/>
            <person name="Zhang P."/>
        </authorList>
    </citation>
    <scope>NUCLEOTIDE SEQUENCE [LARGE SCALE GENOMIC DNA]</scope>
    <source>
        <strain evidence="6">DYQJB</strain>
        <tissue evidence="6">Leaf</tissue>
    </source>
</reference>
<sequence length="80" mass="8925">MESIALLTLEEYVELNMSGSTKECTFGNIITSIQYWIIHSITIPSLFIAGWLVVSTGLAYDVFGNPAQTSILQRADKEFH</sequence>
<evidence type="ECO:0000313" key="6">
    <source>
        <dbReference type="EMBL" id="KAL2347309.1"/>
    </source>
</evidence>
<keyword evidence="2" id="KW-0812">Transmembrane</keyword>
<evidence type="ECO:0000313" key="7">
    <source>
        <dbReference type="Proteomes" id="UP001603857"/>
    </source>
</evidence>
<dbReference type="InterPro" id="IPR013081">
    <property type="entry name" value="PSII_cyt_b559_N"/>
</dbReference>
<comment type="caution">
    <text evidence="6">The sequence shown here is derived from an EMBL/GenBank/DDBJ whole genome shotgun (WGS) entry which is preliminary data.</text>
</comment>
<dbReference type="PANTHER" id="PTHR33391">
    <property type="entry name" value="CYTOCHROME B559 SUBUNIT BETA-RELATED"/>
    <property type="match status" value="1"/>
</dbReference>
<name>A0ABD1NGR6_9FABA</name>
<evidence type="ECO:0000259" key="5">
    <source>
        <dbReference type="Pfam" id="PF00283"/>
    </source>
</evidence>
<dbReference type="Gene3D" id="1.20.5.860">
    <property type="entry name" value="Photosystem II cytochrome b559, alpha subunit"/>
    <property type="match status" value="1"/>
</dbReference>
<dbReference type="SUPFAM" id="SSF161045">
    <property type="entry name" value="Cytochrome b559 subunits"/>
    <property type="match status" value="1"/>
</dbReference>
<dbReference type="EMBL" id="JBGMDY010000001">
    <property type="protein sequence ID" value="KAL2347309.1"/>
    <property type="molecule type" value="Genomic_DNA"/>
</dbReference>
<dbReference type="Pfam" id="PF00283">
    <property type="entry name" value="Cytochrom_B559"/>
    <property type="match status" value="1"/>
</dbReference>
<keyword evidence="4" id="KW-0472">Membrane</keyword>
<keyword evidence="7" id="KW-1185">Reference proteome</keyword>
<evidence type="ECO:0000256" key="2">
    <source>
        <dbReference type="ARBA" id="ARBA00022692"/>
    </source>
</evidence>
<dbReference type="Proteomes" id="UP001603857">
    <property type="component" value="Unassembled WGS sequence"/>
</dbReference>
<dbReference type="AlphaFoldDB" id="A0ABD1NGR6"/>
<evidence type="ECO:0000256" key="3">
    <source>
        <dbReference type="ARBA" id="ARBA00022989"/>
    </source>
</evidence>
<protein>
    <recommendedName>
        <fullName evidence="5">Photosystem II cytochrome b559 N-terminal domain-containing protein</fullName>
    </recommendedName>
</protein>